<comment type="caution">
    <text evidence="1">The sequence shown here is derived from an EMBL/GenBank/DDBJ whole genome shotgun (WGS) entry which is preliminary data.</text>
</comment>
<gene>
    <name evidence="1" type="ORF">GOODEAATRI_026565</name>
</gene>
<sequence length="118" mass="13926">MKNYDEFLNIWTNNHGDKSVPFLPKRPLQAPELLQDDVMKKHTKSRIVNRRPKALFHLYRLYSWRDGISEQSHKYMEGFRALDPHSETFLDSGKVKPFLDLTKTPINEAEFPAAHQLF</sequence>
<organism evidence="1 2">
    <name type="scientific">Goodea atripinnis</name>
    <dbReference type="NCBI Taxonomy" id="208336"/>
    <lineage>
        <taxon>Eukaryota</taxon>
        <taxon>Metazoa</taxon>
        <taxon>Chordata</taxon>
        <taxon>Craniata</taxon>
        <taxon>Vertebrata</taxon>
        <taxon>Euteleostomi</taxon>
        <taxon>Actinopterygii</taxon>
        <taxon>Neopterygii</taxon>
        <taxon>Teleostei</taxon>
        <taxon>Neoteleostei</taxon>
        <taxon>Acanthomorphata</taxon>
        <taxon>Ovalentaria</taxon>
        <taxon>Atherinomorphae</taxon>
        <taxon>Cyprinodontiformes</taxon>
        <taxon>Goodeidae</taxon>
        <taxon>Goodea</taxon>
    </lineage>
</organism>
<proteinExistence type="predicted"/>
<protein>
    <submittedName>
        <fullName evidence="1">Uncharacterized protein</fullName>
    </submittedName>
</protein>
<dbReference type="EMBL" id="JAHRIO010003311">
    <property type="protein sequence ID" value="MEQ2159763.1"/>
    <property type="molecule type" value="Genomic_DNA"/>
</dbReference>
<dbReference type="Proteomes" id="UP001476798">
    <property type="component" value="Unassembled WGS sequence"/>
</dbReference>
<name>A0ABV0MMW2_9TELE</name>
<evidence type="ECO:0000313" key="1">
    <source>
        <dbReference type="EMBL" id="MEQ2159763.1"/>
    </source>
</evidence>
<accession>A0ABV0MMW2</accession>
<keyword evidence="2" id="KW-1185">Reference proteome</keyword>
<evidence type="ECO:0000313" key="2">
    <source>
        <dbReference type="Proteomes" id="UP001476798"/>
    </source>
</evidence>
<reference evidence="1 2" key="1">
    <citation type="submission" date="2021-06" db="EMBL/GenBank/DDBJ databases">
        <authorList>
            <person name="Palmer J.M."/>
        </authorList>
    </citation>
    <scope>NUCLEOTIDE SEQUENCE [LARGE SCALE GENOMIC DNA]</scope>
    <source>
        <strain evidence="1 2">GA_2019</strain>
        <tissue evidence="1">Muscle</tissue>
    </source>
</reference>